<dbReference type="PIRSF" id="PIRSF005651">
    <property type="entry name" value="HflC"/>
    <property type="match status" value="1"/>
</dbReference>
<dbReference type="OrthoDB" id="9812991at2"/>
<feature type="transmembrane region" description="Helical" evidence="7">
    <location>
        <begin position="12"/>
        <end position="34"/>
    </location>
</feature>
<dbReference type="STRING" id="1307763.L21SP4_01323"/>
<dbReference type="Pfam" id="PF01145">
    <property type="entry name" value="Band_7"/>
    <property type="match status" value="1"/>
</dbReference>
<reference evidence="9 10" key="2">
    <citation type="journal article" date="2016" name="ISME J.">
        <title>Characterization of the first cultured representative of Verrucomicrobia subdivision 5 indicates the proposal of a novel phylum.</title>
        <authorList>
            <person name="Spring S."/>
            <person name="Bunk B."/>
            <person name="Sproer C."/>
            <person name="Schumann P."/>
            <person name="Rohde M."/>
            <person name="Tindall B.J."/>
            <person name="Klenk H.P."/>
        </authorList>
    </citation>
    <scope>NUCLEOTIDE SEQUENCE [LARGE SCALE GENOMIC DNA]</scope>
    <source>
        <strain evidence="9 10">L21-Fru-AB</strain>
    </source>
</reference>
<keyword evidence="9" id="KW-0378">Hydrolase</keyword>
<keyword evidence="3 7" id="KW-0812">Transmembrane</keyword>
<evidence type="ECO:0000313" key="9">
    <source>
        <dbReference type="EMBL" id="AKJ64571.1"/>
    </source>
</evidence>
<accession>A0A0G3EDP6</accession>
<proteinExistence type="inferred from homology"/>
<dbReference type="PATRIC" id="fig|1609981.3.peg.1375"/>
<dbReference type="Proteomes" id="UP000035268">
    <property type="component" value="Chromosome"/>
</dbReference>
<dbReference type="GO" id="GO:0016020">
    <property type="term" value="C:membrane"/>
    <property type="evidence" value="ECO:0007669"/>
    <property type="project" value="UniProtKB-SubCell"/>
</dbReference>
<evidence type="ECO:0000256" key="6">
    <source>
        <dbReference type="PIRNR" id="PIRNR005651"/>
    </source>
</evidence>
<name>A0A0G3EDP6_9BACT</name>
<keyword evidence="4 7" id="KW-1133">Transmembrane helix</keyword>
<sequence length="327" mass="37517">MSLTEKKNGGVLAAAIVVIALMALVTLFSAAYTLDETEQAVILQFGAPVGEPVTSPGLHFKTPFIQEVRRFEKRVLSWDGDPNQIPTRGREFISVDTTARWKIVAPLKFLKSVRNETGAQSRLDDIVDSVVRDRMSSTELTDIIRSRDWDVEEEKIEELTVPVEKKKEELKKKVRVGREKLTQDILEEAGKVMPSYGIELRDFRIKRINYISSVQKQVFDRMISERQRIAEEFRAEGEGKSQQIQGQTRREVQEIISEAEREAQVVRGEAEAEATRIYNEAYSEDPEFYDFFRTLQSYRKTVTGRTVLFLDADSEYLHFLNEAGEPE</sequence>
<dbReference type="PANTHER" id="PTHR42911">
    <property type="entry name" value="MODULATOR OF FTSH PROTEASE HFLC"/>
    <property type="match status" value="1"/>
</dbReference>
<comment type="function">
    <text evidence="6">HflC and HflK could regulate a protease.</text>
</comment>
<protein>
    <recommendedName>
        <fullName evidence="6">Protein HflC</fullName>
    </recommendedName>
</protein>
<keyword evidence="9" id="KW-0645">Protease</keyword>
<comment type="subcellular location">
    <subcellularLocation>
        <location evidence="1">Membrane</location>
        <topology evidence="1">Single-pass membrane protein</topology>
    </subcellularLocation>
</comment>
<gene>
    <name evidence="9" type="primary">hflC_2</name>
    <name evidence="9" type="ORF">L21SP4_01323</name>
</gene>
<keyword evidence="10" id="KW-1185">Reference proteome</keyword>
<evidence type="ECO:0000256" key="3">
    <source>
        <dbReference type="ARBA" id="ARBA00022692"/>
    </source>
</evidence>
<dbReference type="NCBIfam" id="TIGR01932">
    <property type="entry name" value="hflC"/>
    <property type="match status" value="1"/>
</dbReference>
<evidence type="ECO:0000256" key="2">
    <source>
        <dbReference type="ARBA" id="ARBA00007862"/>
    </source>
</evidence>
<dbReference type="EMBL" id="CP010904">
    <property type="protein sequence ID" value="AKJ64571.1"/>
    <property type="molecule type" value="Genomic_DNA"/>
</dbReference>
<dbReference type="SMART" id="SM00244">
    <property type="entry name" value="PHB"/>
    <property type="match status" value="1"/>
</dbReference>
<dbReference type="GO" id="GO:0008233">
    <property type="term" value="F:peptidase activity"/>
    <property type="evidence" value="ECO:0007669"/>
    <property type="project" value="UniProtKB-KW"/>
</dbReference>
<evidence type="ECO:0000256" key="1">
    <source>
        <dbReference type="ARBA" id="ARBA00004167"/>
    </source>
</evidence>
<dbReference type="CDD" id="cd03405">
    <property type="entry name" value="SPFH_HflC"/>
    <property type="match status" value="1"/>
</dbReference>
<dbReference type="PANTHER" id="PTHR42911:SF1">
    <property type="entry name" value="MODULATOR OF FTSH PROTEASE HFLC"/>
    <property type="match status" value="1"/>
</dbReference>
<dbReference type="GO" id="GO:0006508">
    <property type="term" value="P:proteolysis"/>
    <property type="evidence" value="ECO:0007669"/>
    <property type="project" value="UniProtKB-KW"/>
</dbReference>
<keyword evidence="5 7" id="KW-0472">Membrane</keyword>
<dbReference type="InterPro" id="IPR010200">
    <property type="entry name" value="HflC"/>
</dbReference>
<dbReference type="AlphaFoldDB" id="A0A0G3EDP6"/>
<evidence type="ECO:0000259" key="8">
    <source>
        <dbReference type="SMART" id="SM00244"/>
    </source>
</evidence>
<dbReference type="RefSeq" id="WP_052881893.1">
    <property type="nucleotide sequence ID" value="NZ_CP010904.1"/>
</dbReference>
<organism evidence="9 10">
    <name type="scientific">Kiritimatiella glycovorans</name>
    <dbReference type="NCBI Taxonomy" id="1307763"/>
    <lineage>
        <taxon>Bacteria</taxon>
        <taxon>Pseudomonadati</taxon>
        <taxon>Kiritimatiellota</taxon>
        <taxon>Kiritimatiellia</taxon>
        <taxon>Kiritimatiellales</taxon>
        <taxon>Kiritimatiellaceae</taxon>
        <taxon>Kiritimatiella</taxon>
    </lineage>
</organism>
<evidence type="ECO:0000256" key="5">
    <source>
        <dbReference type="ARBA" id="ARBA00023136"/>
    </source>
</evidence>
<evidence type="ECO:0000256" key="4">
    <source>
        <dbReference type="ARBA" id="ARBA00022989"/>
    </source>
</evidence>
<comment type="similarity">
    <text evidence="2 6">Belongs to the band 7/mec-2 family. HflC subfamily.</text>
</comment>
<feature type="domain" description="Band 7" evidence="8">
    <location>
        <begin position="29"/>
        <end position="218"/>
    </location>
</feature>
<dbReference type="SUPFAM" id="SSF117892">
    <property type="entry name" value="Band 7/SPFH domain"/>
    <property type="match status" value="1"/>
</dbReference>
<dbReference type="InterPro" id="IPR036013">
    <property type="entry name" value="Band_7/SPFH_dom_sf"/>
</dbReference>
<dbReference type="InterPro" id="IPR001107">
    <property type="entry name" value="Band_7"/>
</dbReference>
<dbReference type="KEGG" id="vbl:L21SP4_01323"/>
<evidence type="ECO:0000313" key="10">
    <source>
        <dbReference type="Proteomes" id="UP000035268"/>
    </source>
</evidence>
<reference evidence="10" key="1">
    <citation type="submission" date="2015-02" db="EMBL/GenBank/DDBJ databases">
        <title>Description and complete genome sequence of the first cultured representative of the subdivision 5 of the Verrucomicrobia phylum.</title>
        <authorList>
            <person name="Spring S."/>
            <person name="Bunk B."/>
            <person name="Sproer C."/>
            <person name="Klenk H.-P."/>
        </authorList>
    </citation>
    <scope>NUCLEOTIDE SEQUENCE [LARGE SCALE GENOMIC DNA]</scope>
    <source>
        <strain evidence="10">L21-Fru-AB</strain>
    </source>
</reference>
<dbReference type="Gene3D" id="3.30.479.30">
    <property type="entry name" value="Band 7 domain"/>
    <property type="match status" value="1"/>
</dbReference>
<evidence type="ECO:0000256" key="7">
    <source>
        <dbReference type="SAM" id="Phobius"/>
    </source>
</evidence>